<evidence type="ECO:0000313" key="4">
    <source>
        <dbReference type="Proteomes" id="UP000002287"/>
    </source>
</evidence>
<protein>
    <submittedName>
        <fullName evidence="3">Uncharacterized protein</fullName>
    </submittedName>
</protein>
<dbReference type="EMBL" id="CP000619">
    <property type="protein sequence ID" value="ABO60247.1"/>
    <property type="molecule type" value="Genomic_DNA"/>
</dbReference>
<keyword evidence="3" id="KW-0614">Plasmid</keyword>
<reference evidence="3 4" key="1">
    <citation type="submission" date="2007-03" db="EMBL/GenBank/DDBJ databases">
        <title>Complete sequence of plasmid pBVIE03 of Burkholderia vietnamiensis G4.</title>
        <authorList>
            <consortium name="US DOE Joint Genome Institute"/>
            <person name="Copeland A."/>
            <person name="Lucas S."/>
            <person name="Lapidus A."/>
            <person name="Barry K."/>
            <person name="Detter J.C."/>
            <person name="Glavina del Rio T."/>
            <person name="Hammon N."/>
            <person name="Israni S."/>
            <person name="Dalin E."/>
            <person name="Tice H."/>
            <person name="Pitluck S."/>
            <person name="Chain P."/>
            <person name="Malfatti S."/>
            <person name="Shin M."/>
            <person name="Vergez L."/>
            <person name="Schmutz J."/>
            <person name="Larimer F."/>
            <person name="Land M."/>
            <person name="Hauser L."/>
            <person name="Kyrpides N."/>
            <person name="Tiedje J."/>
            <person name="Richardson P."/>
        </authorList>
    </citation>
    <scope>NUCLEOTIDE SEQUENCE [LARGE SCALE GENOMIC DNA]</scope>
    <source>
        <strain evidence="4">G4 / LMG 22486</strain>
        <plasmid evidence="3 4">pBVIE03</plasmid>
    </source>
</reference>
<dbReference type="Proteomes" id="UP000002287">
    <property type="component" value="Plasmid pBVIE03"/>
</dbReference>
<keyword evidence="2" id="KW-0472">Membrane</keyword>
<dbReference type="AlphaFoldDB" id="A4JVE4"/>
<dbReference type="KEGG" id="bvi:Bcep1808_7370"/>
<proteinExistence type="predicted"/>
<gene>
    <name evidence="3" type="ordered locus">Bcep1808_7370</name>
</gene>
<keyword evidence="2" id="KW-0812">Transmembrane</keyword>
<evidence type="ECO:0000256" key="1">
    <source>
        <dbReference type="SAM" id="MobiDB-lite"/>
    </source>
</evidence>
<feature type="compositionally biased region" description="Polar residues" evidence="1">
    <location>
        <begin position="15"/>
        <end position="27"/>
    </location>
</feature>
<feature type="transmembrane region" description="Helical" evidence="2">
    <location>
        <begin position="44"/>
        <end position="65"/>
    </location>
</feature>
<organism evidence="3 4">
    <name type="scientific">Burkholderia vietnamiensis (strain G4 / LMG 22486)</name>
    <name type="common">Burkholderia cepacia (strain R1808)</name>
    <dbReference type="NCBI Taxonomy" id="269482"/>
    <lineage>
        <taxon>Bacteria</taxon>
        <taxon>Pseudomonadati</taxon>
        <taxon>Pseudomonadota</taxon>
        <taxon>Betaproteobacteria</taxon>
        <taxon>Burkholderiales</taxon>
        <taxon>Burkholderiaceae</taxon>
        <taxon>Burkholderia</taxon>
        <taxon>Burkholderia cepacia complex</taxon>
    </lineage>
</organism>
<dbReference type="HOGENOM" id="CLU_2407698_0_0_4"/>
<evidence type="ECO:0000313" key="3">
    <source>
        <dbReference type="EMBL" id="ABO60247.1"/>
    </source>
</evidence>
<sequence length="92" mass="10500">MSDDRQVSARRAPIQPTTWGNPRQNRTPRFNQQMLGLLRRLNKWLGPIALFEFLIIVALILTLAFGTQFARLFASDGSMYSCEIPLVAAHRK</sequence>
<name>A4JVE4_BURVG</name>
<feature type="region of interest" description="Disordered" evidence="1">
    <location>
        <begin position="1"/>
        <end position="27"/>
    </location>
</feature>
<accession>A4JVE4</accession>
<keyword evidence="2" id="KW-1133">Transmembrane helix</keyword>
<evidence type="ECO:0000256" key="2">
    <source>
        <dbReference type="SAM" id="Phobius"/>
    </source>
</evidence>
<geneLocation type="plasmid" evidence="3 4">
    <name>pBVIE03</name>
</geneLocation>